<gene>
    <name evidence="2" type="ORF">EDD69_102116</name>
</gene>
<proteinExistence type="predicted"/>
<sequence>MLKIFTTQLTGLFKKMSEQEEFAFEDGARLLAQASLGEGKILIHGFNEMEAIVFEALHGAEPLPKADRLFVNGQLTEIDETDRILLITRFSSDEEAIALAKQLREQGHWIVAISAVTETSSPSLVDYVDVHIDTKLTKPLIPDEDGSRFGFPSVMTALFAYHGLVLTIKEILSEY</sequence>
<organism evidence="2 3">
    <name type="scientific">Thermolongibacillus altinsuensis</name>
    <dbReference type="NCBI Taxonomy" id="575256"/>
    <lineage>
        <taxon>Bacteria</taxon>
        <taxon>Bacillati</taxon>
        <taxon>Bacillota</taxon>
        <taxon>Bacilli</taxon>
        <taxon>Bacillales</taxon>
        <taxon>Anoxybacillaceae</taxon>
        <taxon>Thermolongibacillus</taxon>
    </lineage>
</organism>
<dbReference type="GO" id="GO:1901135">
    <property type="term" value="P:carbohydrate derivative metabolic process"/>
    <property type="evidence" value="ECO:0007669"/>
    <property type="project" value="InterPro"/>
</dbReference>
<keyword evidence="3" id="KW-1185">Reference proteome</keyword>
<dbReference type="SUPFAM" id="SSF53697">
    <property type="entry name" value="SIS domain"/>
    <property type="match status" value="1"/>
</dbReference>
<dbReference type="AlphaFoldDB" id="A0A4R1QRP2"/>
<protein>
    <submittedName>
        <fullName evidence="2">Uncharacterized protein DUF2529</fullName>
    </submittedName>
</protein>
<accession>A0A4R1QRP2</accession>
<name>A0A4R1QRP2_9BACL</name>
<feature type="domain" description="DUF2529" evidence="1">
    <location>
        <begin position="1"/>
        <end position="172"/>
    </location>
</feature>
<evidence type="ECO:0000313" key="3">
    <source>
        <dbReference type="Proteomes" id="UP000295658"/>
    </source>
</evidence>
<reference evidence="2 3" key="1">
    <citation type="submission" date="2019-03" db="EMBL/GenBank/DDBJ databases">
        <title>Genomic Encyclopedia of Type Strains, Phase IV (KMG-IV): sequencing the most valuable type-strain genomes for metagenomic binning, comparative biology and taxonomic classification.</title>
        <authorList>
            <person name="Goeker M."/>
        </authorList>
    </citation>
    <scope>NUCLEOTIDE SEQUENCE [LARGE SCALE GENOMIC DNA]</scope>
    <source>
        <strain evidence="2 3">DSM 24979</strain>
    </source>
</reference>
<dbReference type="Gene3D" id="3.40.50.10490">
    <property type="entry name" value="Glucose-6-phosphate isomerase like protein, domain 1"/>
    <property type="match status" value="1"/>
</dbReference>
<dbReference type="EMBL" id="SLUL01000002">
    <property type="protein sequence ID" value="TCL52710.1"/>
    <property type="molecule type" value="Genomic_DNA"/>
</dbReference>
<dbReference type="InterPro" id="IPR019676">
    <property type="entry name" value="DUF2529"/>
</dbReference>
<dbReference type="RefSeq" id="WP_165871704.1">
    <property type="nucleotide sequence ID" value="NZ_SLUL01000002.1"/>
</dbReference>
<dbReference type="GO" id="GO:0097367">
    <property type="term" value="F:carbohydrate derivative binding"/>
    <property type="evidence" value="ECO:0007669"/>
    <property type="project" value="InterPro"/>
</dbReference>
<dbReference type="Proteomes" id="UP000295658">
    <property type="component" value="Unassembled WGS sequence"/>
</dbReference>
<evidence type="ECO:0000313" key="2">
    <source>
        <dbReference type="EMBL" id="TCL52710.1"/>
    </source>
</evidence>
<evidence type="ECO:0000259" key="1">
    <source>
        <dbReference type="Pfam" id="PF10740"/>
    </source>
</evidence>
<comment type="caution">
    <text evidence="2">The sequence shown here is derived from an EMBL/GenBank/DDBJ whole genome shotgun (WGS) entry which is preliminary data.</text>
</comment>
<dbReference type="Pfam" id="PF10740">
    <property type="entry name" value="DUF2529"/>
    <property type="match status" value="1"/>
</dbReference>
<dbReference type="InterPro" id="IPR046348">
    <property type="entry name" value="SIS_dom_sf"/>
</dbReference>